<dbReference type="GO" id="GO:0016616">
    <property type="term" value="F:oxidoreductase activity, acting on the CH-OH group of donors, NAD or NADP as acceptor"/>
    <property type="evidence" value="ECO:0007669"/>
    <property type="project" value="TreeGrafter"/>
</dbReference>
<dbReference type="InterPro" id="IPR036291">
    <property type="entry name" value="NAD(P)-bd_dom_sf"/>
</dbReference>
<evidence type="ECO:0000313" key="5">
    <source>
        <dbReference type="Proteomes" id="UP001196915"/>
    </source>
</evidence>
<evidence type="ECO:0000256" key="3">
    <source>
        <dbReference type="RuleBase" id="RU000363"/>
    </source>
</evidence>
<proteinExistence type="inferred from homology"/>
<dbReference type="RefSeq" id="WP_175773758.1">
    <property type="nucleotide sequence ID" value="NZ_CADFDF010000002.1"/>
</dbReference>
<dbReference type="SUPFAM" id="SSF51735">
    <property type="entry name" value="NAD(P)-binding Rossmann-fold domains"/>
    <property type="match status" value="1"/>
</dbReference>
<organism evidence="4 5">
    <name type="scientific">Burkholderia multivorans</name>
    <dbReference type="NCBI Taxonomy" id="87883"/>
    <lineage>
        <taxon>Bacteria</taxon>
        <taxon>Pseudomonadati</taxon>
        <taxon>Pseudomonadota</taxon>
        <taxon>Betaproteobacteria</taxon>
        <taxon>Burkholderiales</taxon>
        <taxon>Burkholderiaceae</taxon>
        <taxon>Burkholderia</taxon>
        <taxon>Burkholderia cepacia complex</taxon>
    </lineage>
</organism>
<sequence>MRKRVIVTGASRGIGRAIAEMLATKQYDLDLMVSGEPSAAELRQADFVRESGANVFAVDLASSEQISAFVAGWQAPLWGIVNNAGICKTFGLLDDGNDPLDEVMRTNLTGPYLLTKGLLPHLSRPGRIVNISSQLGHEGRAGYSAYCASKFGLIGMTKCWAKELGADGVTVNAVCPGWVGTEMSFKDVERMAAGLGVDAEQFYKDTCAPLELKRFNTPAEVANLVAFLLSDESSGVTGRDWLMHTIWNQQ</sequence>
<dbReference type="GO" id="GO:0048038">
    <property type="term" value="F:quinone binding"/>
    <property type="evidence" value="ECO:0007669"/>
    <property type="project" value="TreeGrafter"/>
</dbReference>
<dbReference type="InterPro" id="IPR002347">
    <property type="entry name" value="SDR_fam"/>
</dbReference>
<dbReference type="Proteomes" id="UP001196915">
    <property type="component" value="Unassembled WGS sequence"/>
</dbReference>
<gene>
    <name evidence="4" type="ORF">KTE52_01555</name>
</gene>
<reference evidence="4" key="1">
    <citation type="submission" date="2021-06" db="EMBL/GenBank/DDBJ databases">
        <title>A collection of bacterial strains from the Burkholderia cepacia Research Laboratory and Repository.</title>
        <authorList>
            <person name="Lipuma J."/>
            <person name="Spilker T."/>
        </authorList>
    </citation>
    <scope>NUCLEOTIDE SEQUENCE</scope>
    <source>
        <strain evidence="4">AU37435</strain>
    </source>
</reference>
<dbReference type="PROSITE" id="PS00061">
    <property type="entry name" value="ADH_SHORT"/>
    <property type="match status" value="1"/>
</dbReference>
<protein>
    <submittedName>
        <fullName evidence="4">SDR family oxidoreductase</fullName>
    </submittedName>
</protein>
<evidence type="ECO:0000256" key="1">
    <source>
        <dbReference type="ARBA" id="ARBA00006484"/>
    </source>
</evidence>
<dbReference type="GO" id="GO:0006633">
    <property type="term" value="P:fatty acid biosynthetic process"/>
    <property type="evidence" value="ECO:0007669"/>
    <property type="project" value="TreeGrafter"/>
</dbReference>
<dbReference type="Pfam" id="PF00106">
    <property type="entry name" value="adh_short"/>
    <property type="match status" value="1"/>
</dbReference>
<dbReference type="CDD" id="cd05233">
    <property type="entry name" value="SDR_c"/>
    <property type="match status" value="1"/>
</dbReference>
<dbReference type="Gene3D" id="3.40.50.720">
    <property type="entry name" value="NAD(P)-binding Rossmann-like Domain"/>
    <property type="match status" value="1"/>
</dbReference>
<dbReference type="PRINTS" id="PR00081">
    <property type="entry name" value="GDHRDH"/>
</dbReference>
<evidence type="ECO:0000256" key="2">
    <source>
        <dbReference type="ARBA" id="ARBA00023002"/>
    </source>
</evidence>
<dbReference type="PRINTS" id="PR00080">
    <property type="entry name" value="SDRFAMILY"/>
</dbReference>
<comment type="similarity">
    <text evidence="1 3">Belongs to the short-chain dehydrogenases/reductases (SDR) family.</text>
</comment>
<dbReference type="FunFam" id="3.40.50.720:FF:000084">
    <property type="entry name" value="Short-chain dehydrogenase reductase"/>
    <property type="match status" value="1"/>
</dbReference>
<dbReference type="PANTHER" id="PTHR42760">
    <property type="entry name" value="SHORT-CHAIN DEHYDROGENASES/REDUCTASES FAMILY MEMBER"/>
    <property type="match status" value="1"/>
</dbReference>
<keyword evidence="2" id="KW-0560">Oxidoreductase</keyword>
<evidence type="ECO:0000313" key="4">
    <source>
        <dbReference type="EMBL" id="MBU9355018.1"/>
    </source>
</evidence>
<dbReference type="InterPro" id="IPR020904">
    <property type="entry name" value="Sc_DH/Rdtase_CS"/>
</dbReference>
<dbReference type="PANTHER" id="PTHR42760:SF133">
    <property type="entry name" value="3-OXOACYL-[ACYL-CARRIER-PROTEIN] REDUCTASE"/>
    <property type="match status" value="1"/>
</dbReference>
<comment type="caution">
    <text evidence="4">The sequence shown here is derived from an EMBL/GenBank/DDBJ whole genome shotgun (WGS) entry which is preliminary data.</text>
</comment>
<dbReference type="AlphaFoldDB" id="A0AAP2HFE6"/>
<name>A0AAP2HFE6_9BURK</name>
<dbReference type="EMBL" id="JAHPMX010000001">
    <property type="protein sequence ID" value="MBU9355018.1"/>
    <property type="molecule type" value="Genomic_DNA"/>
</dbReference>
<accession>A0AAP2HFE6</accession>